<dbReference type="AlphaFoldDB" id="A0A846S4R9"/>
<sequence length="481" mass="53799">MKYGNQSLVVVANRLPVDRCEGSWSPSPGGLVSAVAPMVKESRGAWIGWCGTSDEEFEPFEFDGMHLVPIALGSDEYDKYYEGFSNATLWPLYHDLVVPPQFHRSWWKTYLSTNARFAQAAVDAAAHEATIWIHDFHLQLVPEMIRAQRPDVRIGFFNHIPFPSESIFAQLPWRDSILRGLLGADVIGFQLDSDVENFRSAVSRFLGISSEELPNTVRAYPISIDADAIHRVAEAEETQHRARQMREELDDPRCLIVGVDRLDYTKGILHRLRAYHELLEDGVLDPQETTFVQVAVPSREGLESYQDLRDEVEQLVGNINGSFGAMDRAAVHYFHHSYSFESTVALYLAADVLLVTSLRDGMNLVAKEYVAARHDSGALVLSEFAGAAAELDEALLVNPHDIAGLKDAIRLGAEMPPAEAQRRMASMAEVVDGHDIHRWARAFLDDLRPMPPTRAPTTAESTNQPINADPNQRTQYVHTAQ</sequence>
<feature type="compositionally biased region" description="Polar residues" evidence="2">
    <location>
        <begin position="460"/>
        <end position="481"/>
    </location>
</feature>
<gene>
    <name evidence="3" type="ORF">BKA07_001537</name>
</gene>
<evidence type="ECO:0000313" key="3">
    <source>
        <dbReference type="EMBL" id="NJC56502.1"/>
    </source>
</evidence>
<dbReference type="SUPFAM" id="SSF53756">
    <property type="entry name" value="UDP-Glycosyltransferase/glycogen phosphorylase"/>
    <property type="match status" value="1"/>
</dbReference>
<evidence type="ECO:0000256" key="2">
    <source>
        <dbReference type="SAM" id="MobiDB-lite"/>
    </source>
</evidence>
<dbReference type="GO" id="GO:0003825">
    <property type="term" value="F:alpha,alpha-trehalose-phosphate synthase (UDP-forming) activity"/>
    <property type="evidence" value="ECO:0007669"/>
    <property type="project" value="UniProtKB-EC"/>
</dbReference>
<dbReference type="InterPro" id="IPR001830">
    <property type="entry name" value="Glyco_trans_20"/>
</dbReference>
<reference evidence="3 4" key="1">
    <citation type="submission" date="2020-03" db="EMBL/GenBank/DDBJ databases">
        <title>Sequencing the genomes of 1000 actinobacteria strains.</title>
        <authorList>
            <person name="Klenk H.-P."/>
        </authorList>
    </citation>
    <scope>NUCLEOTIDE SEQUENCE [LARGE SCALE GENOMIC DNA]</scope>
    <source>
        <strain evidence="3 4">DSM 18964</strain>
    </source>
</reference>
<dbReference type="CDD" id="cd03788">
    <property type="entry name" value="GT20_TPS"/>
    <property type="match status" value="1"/>
</dbReference>
<dbReference type="PANTHER" id="PTHR10788">
    <property type="entry name" value="TREHALOSE-6-PHOSPHATE SYNTHASE"/>
    <property type="match status" value="1"/>
</dbReference>
<accession>A0A846S4R9</accession>
<proteinExistence type="inferred from homology"/>
<evidence type="ECO:0000313" key="4">
    <source>
        <dbReference type="Proteomes" id="UP000576792"/>
    </source>
</evidence>
<keyword evidence="3" id="KW-0328">Glycosyltransferase</keyword>
<dbReference type="GO" id="GO:0005992">
    <property type="term" value="P:trehalose biosynthetic process"/>
    <property type="evidence" value="ECO:0007669"/>
    <property type="project" value="InterPro"/>
</dbReference>
<keyword evidence="3" id="KW-0808">Transferase</keyword>
<feature type="region of interest" description="Disordered" evidence="2">
    <location>
        <begin position="447"/>
        <end position="481"/>
    </location>
</feature>
<name>A0A846S4R9_9MICO</name>
<protein>
    <submittedName>
        <fullName evidence="3">Trehalose 6-phosphate synthase</fullName>
        <ecNumber evidence="3">2.4.1.15</ecNumber>
    </submittedName>
</protein>
<evidence type="ECO:0000256" key="1">
    <source>
        <dbReference type="ARBA" id="ARBA00008799"/>
    </source>
</evidence>
<organism evidence="3 4">
    <name type="scientific">Brevibacterium marinum</name>
    <dbReference type="NCBI Taxonomy" id="418643"/>
    <lineage>
        <taxon>Bacteria</taxon>
        <taxon>Bacillati</taxon>
        <taxon>Actinomycetota</taxon>
        <taxon>Actinomycetes</taxon>
        <taxon>Micrococcales</taxon>
        <taxon>Brevibacteriaceae</taxon>
        <taxon>Brevibacterium</taxon>
    </lineage>
</organism>
<dbReference type="EMBL" id="JAATJN010000001">
    <property type="protein sequence ID" value="NJC56502.1"/>
    <property type="molecule type" value="Genomic_DNA"/>
</dbReference>
<dbReference type="Proteomes" id="UP000576792">
    <property type="component" value="Unassembled WGS sequence"/>
</dbReference>
<comment type="caution">
    <text evidence="3">The sequence shown here is derived from an EMBL/GenBank/DDBJ whole genome shotgun (WGS) entry which is preliminary data.</text>
</comment>
<dbReference type="EC" id="2.4.1.15" evidence="3"/>
<dbReference type="Gene3D" id="3.40.50.2000">
    <property type="entry name" value="Glycogen Phosphorylase B"/>
    <property type="match status" value="2"/>
</dbReference>
<dbReference type="Pfam" id="PF00982">
    <property type="entry name" value="Glyco_transf_20"/>
    <property type="match status" value="1"/>
</dbReference>
<dbReference type="PANTHER" id="PTHR10788:SF106">
    <property type="entry name" value="BCDNA.GH08860"/>
    <property type="match status" value="1"/>
</dbReference>
<keyword evidence="4" id="KW-1185">Reference proteome</keyword>
<comment type="similarity">
    <text evidence="1">Belongs to the glycosyltransferase 20 family.</text>
</comment>